<dbReference type="EMBL" id="CP048000">
    <property type="protein sequence ID" value="QHQ62450.1"/>
    <property type="molecule type" value="Genomic_DNA"/>
</dbReference>
<dbReference type="InterPro" id="IPR017896">
    <property type="entry name" value="4Fe4S_Fe-S-bd"/>
</dbReference>
<sequence>MSIRINPDLCVGCGNCREVCPGSLLFKDKENNKTFIKYPDECWGCTSCLKECEFEAISYFLGADIGGNGTTMHVKEEKKELHWYIANHDGSKKIITIDKTKANSY</sequence>
<evidence type="ECO:0000256" key="4">
    <source>
        <dbReference type="ARBA" id="ARBA00023014"/>
    </source>
</evidence>
<name>A0A6P1TMK9_9FIRM</name>
<feature type="domain" description="4Fe-4S ferredoxin-type" evidence="5">
    <location>
        <begin position="32"/>
        <end position="62"/>
    </location>
</feature>
<reference evidence="6 7" key="1">
    <citation type="submission" date="2020-01" db="EMBL/GenBank/DDBJ databases">
        <title>Genome analysis of Anaerocolumna sp. CBA3638.</title>
        <authorList>
            <person name="Kim J."/>
            <person name="Roh S.W."/>
        </authorList>
    </citation>
    <scope>NUCLEOTIDE SEQUENCE [LARGE SCALE GENOMIC DNA]</scope>
    <source>
        <strain evidence="6 7">CBA3638</strain>
    </source>
</reference>
<dbReference type="PANTHER" id="PTHR43687:SF3">
    <property type="entry name" value="4FE-4S FERREDOXIN-TYPE DOMAIN-CONTAINING PROTEIN"/>
    <property type="match status" value="1"/>
</dbReference>
<dbReference type="InterPro" id="IPR017900">
    <property type="entry name" value="4Fe4S_Fe_S_CS"/>
</dbReference>
<dbReference type="GO" id="GO:0051539">
    <property type="term" value="F:4 iron, 4 sulfur cluster binding"/>
    <property type="evidence" value="ECO:0007669"/>
    <property type="project" value="UniProtKB-KW"/>
</dbReference>
<dbReference type="Gene3D" id="3.30.70.20">
    <property type="match status" value="1"/>
</dbReference>
<dbReference type="Proteomes" id="UP000464314">
    <property type="component" value="Chromosome"/>
</dbReference>
<organism evidence="6 7">
    <name type="scientific">Anaerocolumna sedimenticola</name>
    <dbReference type="NCBI Taxonomy" id="2696063"/>
    <lineage>
        <taxon>Bacteria</taxon>
        <taxon>Bacillati</taxon>
        <taxon>Bacillota</taxon>
        <taxon>Clostridia</taxon>
        <taxon>Lachnospirales</taxon>
        <taxon>Lachnospiraceae</taxon>
        <taxon>Anaerocolumna</taxon>
    </lineage>
</organism>
<protein>
    <submittedName>
        <fullName evidence="6">4Fe-4S dicluster domain-containing protein</fullName>
    </submittedName>
</protein>
<dbReference type="AlphaFoldDB" id="A0A6P1TMK9"/>
<dbReference type="Pfam" id="PF13237">
    <property type="entry name" value="Fer4_10"/>
    <property type="match status" value="1"/>
</dbReference>
<evidence type="ECO:0000256" key="1">
    <source>
        <dbReference type="ARBA" id="ARBA00022485"/>
    </source>
</evidence>
<keyword evidence="3" id="KW-0408">Iron</keyword>
<proteinExistence type="predicted"/>
<dbReference type="InterPro" id="IPR050572">
    <property type="entry name" value="Fe-S_Ferredoxin"/>
</dbReference>
<evidence type="ECO:0000259" key="5">
    <source>
        <dbReference type="PROSITE" id="PS51379"/>
    </source>
</evidence>
<evidence type="ECO:0000256" key="3">
    <source>
        <dbReference type="ARBA" id="ARBA00023004"/>
    </source>
</evidence>
<dbReference type="PROSITE" id="PS00198">
    <property type="entry name" value="4FE4S_FER_1"/>
    <property type="match status" value="2"/>
</dbReference>
<gene>
    <name evidence="6" type="ORF">Ana3638_18045</name>
</gene>
<keyword evidence="4" id="KW-0411">Iron-sulfur</keyword>
<keyword evidence="1" id="KW-0004">4Fe-4S</keyword>
<dbReference type="RefSeq" id="WP_161839274.1">
    <property type="nucleotide sequence ID" value="NZ_CP048000.1"/>
</dbReference>
<dbReference type="PANTHER" id="PTHR43687">
    <property type="entry name" value="ADENYLYLSULFATE REDUCTASE, BETA SUBUNIT"/>
    <property type="match status" value="1"/>
</dbReference>
<keyword evidence="7" id="KW-1185">Reference proteome</keyword>
<accession>A0A6P1TMK9</accession>
<feature type="domain" description="4Fe-4S ferredoxin-type" evidence="5">
    <location>
        <begin position="1"/>
        <end position="30"/>
    </location>
</feature>
<evidence type="ECO:0000256" key="2">
    <source>
        <dbReference type="ARBA" id="ARBA00022723"/>
    </source>
</evidence>
<dbReference type="GO" id="GO:0046872">
    <property type="term" value="F:metal ion binding"/>
    <property type="evidence" value="ECO:0007669"/>
    <property type="project" value="UniProtKB-KW"/>
</dbReference>
<dbReference type="KEGG" id="anr:Ana3638_18045"/>
<dbReference type="SUPFAM" id="SSF54862">
    <property type="entry name" value="4Fe-4S ferredoxins"/>
    <property type="match status" value="1"/>
</dbReference>
<evidence type="ECO:0000313" key="7">
    <source>
        <dbReference type="Proteomes" id="UP000464314"/>
    </source>
</evidence>
<keyword evidence="2" id="KW-0479">Metal-binding</keyword>
<dbReference type="PROSITE" id="PS51379">
    <property type="entry name" value="4FE4S_FER_2"/>
    <property type="match status" value="2"/>
</dbReference>
<evidence type="ECO:0000313" key="6">
    <source>
        <dbReference type="EMBL" id="QHQ62450.1"/>
    </source>
</evidence>